<gene>
    <name evidence="2" type="ORF">KDM89_06265</name>
</gene>
<keyword evidence="1" id="KW-0812">Transmembrane</keyword>
<evidence type="ECO:0000256" key="1">
    <source>
        <dbReference type="SAM" id="Phobius"/>
    </source>
</evidence>
<protein>
    <submittedName>
        <fullName evidence="2">DUF3147 family protein</fullName>
    </submittedName>
</protein>
<evidence type="ECO:0000313" key="3">
    <source>
        <dbReference type="Proteomes" id="UP000680067"/>
    </source>
</evidence>
<comment type="caution">
    <text evidence="2">The sequence shown here is derived from an EMBL/GenBank/DDBJ whole genome shotgun (WGS) entry which is preliminary data.</text>
</comment>
<evidence type="ECO:0000313" key="2">
    <source>
        <dbReference type="EMBL" id="MBR7781736.1"/>
    </source>
</evidence>
<keyword evidence="3" id="KW-1185">Reference proteome</keyword>
<dbReference type="NCBIfam" id="NF006751">
    <property type="entry name" value="PRK09272.1-4"/>
    <property type="match status" value="1"/>
</dbReference>
<name>A0A941I5L9_9BURK</name>
<keyword evidence="1" id="KW-1133">Transmembrane helix</keyword>
<feature type="transmembrane region" description="Helical" evidence="1">
    <location>
        <begin position="60"/>
        <end position="80"/>
    </location>
</feature>
<dbReference type="AlphaFoldDB" id="A0A941I5L9"/>
<dbReference type="RefSeq" id="WP_212687082.1">
    <property type="nucleotide sequence ID" value="NZ_JAGSPN010000003.1"/>
</dbReference>
<dbReference type="Proteomes" id="UP000680067">
    <property type="component" value="Unassembled WGS sequence"/>
</dbReference>
<proteinExistence type="predicted"/>
<dbReference type="EMBL" id="JAGSPN010000003">
    <property type="protein sequence ID" value="MBR7781736.1"/>
    <property type="molecule type" value="Genomic_DNA"/>
</dbReference>
<organism evidence="2 3">
    <name type="scientific">Undibacterium luofuense</name>
    <dbReference type="NCBI Taxonomy" id="2828733"/>
    <lineage>
        <taxon>Bacteria</taxon>
        <taxon>Pseudomonadati</taxon>
        <taxon>Pseudomonadota</taxon>
        <taxon>Betaproteobacteria</taxon>
        <taxon>Burkholderiales</taxon>
        <taxon>Oxalobacteraceae</taxon>
        <taxon>Undibacterium</taxon>
    </lineage>
</organism>
<feature type="transmembrane region" description="Helical" evidence="1">
    <location>
        <begin position="28"/>
        <end position="48"/>
    </location>
</feature>
<reference evidence="2" key="1">
    <citation type="submission" date="2021-04" db="EMBL/GenBank/DDBJ databases">
        <title>novel species isolated from subtropical streams in China.</title>
        <authorList>
            <person name="Lu H."/>
        </authorList>
    </citation>
    <scope>NUCLEOTIDE SEQUENCE</scope>
    <source>
        <strain evidence="2">LFS511W</strain>
    </source>
</reference>
<keyword evidence="1" id="KW-0472">Membrane</keyword>
<feature type="transmembrane region" description="Helical" evidence="1">
    <location>
        <begin position="86"/>
        <end position="107"/>
    </location>
</feature>
<sequence length="116" mass="13132">MSWLITKYLVTAGLVVAISEFAKRSDKLGGLIAALPFVTILTLIWLHIEQQPQEKIASHAWYTFWYVLPTLPMFLMFPALLSRLGFWPALILSALLTIALFAGFALIMRRFGVHLL</sequence>
<accession>A0A941I5L9</accession>